<proteinExistence type="predicted"/>
<dbReference type="Gene3D" id="3.40.630.10">
    <property type="entry name" value="Zn peptidases"/>
    <property type="match status" value="1"/>
</dbReference>
<dbReference type="SUPFAM" id="SSF53187">
    <property type="entry name" value="Zn-dependent exopeptidases"/>
    <property type="match status" value="1"/>
</dbReference>
<dbReference type="PROSITE" id="PS00759">
    <property type="entry name" value="ARGE_DAPE_CPG2_2"/>
    <property type="match status" value="1"/>
</dbReference>
<dbReference type="Proteomes" id="UP000309174">
    <property type="component" value="Unassembled WGS sequence"/>
</dbReference>
<dbReference type="PANTHER" id="PTHR43808">
    <property type="entry name" value="ACETYLORNITHINE DEACETYLASE"/>
    <property type="match status" value="1"/>
</dbReference>
<keyword evidence="4" id="KW-1185">Reference proteome</keyword>
<evidence type="ECO:0000313" key="4">
    <source>
        <dbReference type="Proteomes" id="UP000309174"/>
    </source>
</evidence>
<comment type="caution">
    <text evidence="3">The sequence shown here is derived from an EMBL/GenBank/DDBJ whole genome shotgun (WGS) entry which is preliminary data.</text>
</comment>
<dbReference type="AlphaFoldDB" id="A0A5C4J470"/>
<gene>
    <name evidence="3" type="ORF">ETD83_29935</name>
</gene>
<protein>
    <submittedName>
        <fullName evidence="3">M20/M25/M40 family metallo-hydrolase</fullName>
    </submittedName>
</protein>
<dbReference type="InterPro" id="IPR050072">
    <property type="entry name" value="Peptidase_M20A"/>
</dbReference>
<reference evidence="3 4" key="1">
    <citation type="submission" date="2019-05" db="EMBL/GenBank/DDBJ databases">
        <title>Draft genome sequence of Actinomadura sp. 14C53.</title>
        <authorList>
            <person name="Saricaoglu S."/>
            <person name="Isik K."/>
        </authorList>
    </citation>
    <scope>NUCLEOTIDE SEQUENCE [LARGE SCALE GENOMIC DNA]</scope>
    <source>
        <strain evidence="3 4">14C53</strain>
    </source>
</reference>
<dbReference type="InterPro" id="IPR002933">
    <property type="entry name" value="Peptidase_M20"/>
</dbReference>
<dbReference type="RefSeq" id="WP_138648561.1">
    <property type="nucleotide sequence ID" value="NZ_VCKW01000196.1"/>
</dbReference>
<name>A0A5C4J470_9ACTN</name>
<feature type="non-terminal residue" evidence="3">
    <location>
        <position position="171"/>
    </location>
</feature>
<dbReference type="Pfam" id="PF01546">
    <property type="entry name" value="Peptidase_M20"/>
    <property type="match status" value="1"/>
</dbReference>
<accession>A0A5C4J470</accession>
<evidence type="ECO:0000256" key="1">
    <source>
        <dbReference type="ARBA" id="ARBA00022801"/>
    </source>
</evidence>
<keyword evidence="2" id="KW-0862">Zinc</keyword>
<sequence>MPDVAVAPVEEICSDLIRFDTTNPGGTERKAAEYVAALLSGMGLEPQVIEAEPGRSNVVARVGGTSSGEPGLLVQGHLDTVPADAAAWSRHPLSGDIADGCVWGRGAVDMKNAVAMTLAAVGGALAEGRRPRRDLVLAFLADEETGGKLGAGHLVAEHPDLFEGCGAAVGE</sequence>
<dbReference type="InterPro" id="IPR001261">
    <property type="entry name" value="ArgE/DapE_CS"/>
</dbReference>
<dbReference type="EMBL" id="VCKW01000196">
    <property type="protein sequence ID" value="TMQ91660.1"/>
    <property type="molecule type" value="Genomic_DNA"/>
</dbReference>
<evidence type="ECO:0000313" key="3">
    <source>
        <dbReference type="EMBL" id="TMQ91660.1"/>
    </source>
</evidence>
<organism evidence="3 4">
    <name type="scientific">Actinomadura soli</name>
    <dbReference type="NCBI Taxonomy" id="2508997"/>
    <lineage>
        <taxon>Bacteria</taxon>
        <taxon>Bacillati</taxon>
        <taxon>Actinomycetota</taxon>
        <taxon>Actinomycetes</taxon>
        <taxon>Streptosporangiales</taxon>
        <taxon>Thermomonosporaceae</taxon>
        <taxon>Actinomadura</taxon>
    </lineage>
</organism>
<dbReference type="OrthoDB" id="7055905at2"/>
<dbReference type="GO" id="GO:0016787">
    <property type="term" value="F:hydrolase activity"/>
    <property type="evidence" value="ECO:0007669"/>
    <property type="project" value="UniProtKB-KW"/>
</dbReference>
<evidence type="ECO:0000256" key="2">
    <source>
        <dbReference type="ARBA" id="ARBA00022833"/>
    </source>
</evidence>
<dbReference type="PANTHER" id="PTHR43808:SF8">
    <property type="entry name" value="PEPTIDASE M20 DIMERISATION DOMAIN-CONTAINING PROTEIN"/>
    <property type="match status" value="1"/>
</dbReference>
<keyword evidence="1 3" id="KW-0378">Hydrolase</keyword>